<reference evidence="8" key="1">
    <citation type="journal article" date="2020" name="Stud. Mycol.">
        <title>101 Dothideomycetes genomes: a test case for predicting lifestyles and emergence of pathogens.</title>
        <authorList>
            <person name="Haridas S."/>
            <person name="Albert R."/>
            <person name="Binder M."/>
            <person name="Bloem J."/>
            <person name="Labutti K."/>
            <person name="Salamov A."/>
            <person name="Andreopoulos B."/>
            <person name="Baker S."/>
            <person name="Barry K."/>
            <person name="Bills G."/>
            <person name="Bluhm B."/>
            <person name="Cannon C."/>
            <person name="Castanera R."/>
            <person name="Culley D."/>
            <person name="Daum C."/>
            <person name="Ezra D."/>
            <person name="Gonzalez J."/>
            <person name="Henrissat B."/>
            <person name="Kuo A."/>
            <person name="Liang C."/>
            <person name="Lipzen A."/>
            <person name="Lutzoni F."/>
            <person name="Magnuson J."/>
            <person name="Mondo S."/>
            <person name="Nolan M."/>
            <person name="Ohm R."/>
            <person name="Pangilinan J."/>
            <person name="Park H.-J."/>
            <person name="Ramirez L."/>
            <person name="Alfaro M."/>
            <person name="Sun H."/>
            <person name="Tritt A."/>
            <person name="Yoshinaga Y."/>
            <person name="Zwiers L.-H."/>
            <person name="Turgeon B."/>
            <person name="Goodwin S."/>
            <person name="Spatafora J."/>
            <person name="Crous P."/>
            <person name="Grigoriev I."/>
        </authorList>
    </citation>
    <scope>NUCLEOTIDE SEQUENCE</scope>
    <source>
        <strain evidence="8">CBS 379.55</strain>
    </source>
</reference>
<keyword evidence="4" id="KW-0496">Mitochondrion</keyword>
<dbReference type="Proteomes" id="UP000800097">
    <property type="component" value="Unassembled WGS sequence"/>
</dbReference>
<proteinExistence type="inferred from homology"/>
<evidence type="ECO:0000256" key="7">
    <source>
        <dbReference type="SAM" id="MobiDB-lite"/>
    </source>
</evidence>
<evidence type="ECO:0000313" key="9">
    <source>
        <dbReference type="Proteomes" id="UP000800097"/>
    </source>
</evidence>
<evidence type="ECO:0000256" key="6">
    <source>
        <dbReference type="ARBA" id="ARBA00035191"/>
    </source>
</evidence>
<dbReference type="EMBL" id="ML986488">
    <property type="protein sequence ID" value="KAF2278497.1"/>
    <property type="molecule type" value="Genomic_DNA"/>
</dbReference>
<dbReference type="GeneID" id="54551178"/>
<name>A0A6A6JQ39_WESOR</name>
<dbReference type="AlphaFoldDB" id="A0A6A6JQ39"/>
<feature type="region of interest" description="Disordered" evidence="7">
    <location>
        <begin position="31"/>
        <end position="131"/>
    </location>
</feature>
<sequence length="225" mass="24325">MPRIQRLLPFLRPFAAPRSASCQAFRFSTASRLRADGPPGAASKHPAAPHPTTGPSRTTLPPTPSTPEAATRAADLAAAEAAIESDNPNPASSKPVLPSGHISQTPSAPSTSSPTPLQTPNPQKQQQGTEITVEETKLVLGPAKYHVERTRNNNFPVFTDYKRGGNLRTTVVRRVTGDVHALKDELRLFLGKTDDEVHLTQVSRQVIVKGHHKQQVLDFLSARGF</sequence>
<feature type="compositionally biased region" description="Low complexity" evidence="7">
    <location>
        <begin position="103"/>
        <end position="123"/>
    </location>
</feature>
<accession>A0A6A6JQ39</accession>
<evidence type="ECO:0000256" key="4">
    <source>
        <dbReference type="ARBA" id="ARBA00023128"/>
    </source>
</evidence>
<dbReference type="PANTHER" id="PTHR13477:SF0">
    <property type="entry name" value="LARGE RIBOSOMAL SUBUNIT PROTEIN ML49"/>
    <property type="match status" value="1"/>
</dbReference>
<dbReference type="GO" id="GO:0006412">
    <property type="term" value="P:translation"/>
    <property type="evidence" value="ECO:0007669"/>
    <property type="project" value="InterPro"/>
</dbReference>
<evidence type="ECO:0000256" key="1">
    <source>
        <dbReference type="ARBA" id="ARBA00004173"/>
    </source>
</evidence>
<dbReference type="OrthoDB" id="19439at2759"/>
<dbReference type="GO" id="GO:0005762">
    <property type="term" value="C:mitochondrial large ribosomal subunit"/>
    <property type="evidence" value="ECO:0007669"/>
    <property type="project" value="TreeGrafter"/>
</dbReference>
<comment type="subcellular location">
    <subcellularLocation>
        <location evidence="1">Mitochondrion</location>
    </subcellularLocation>
</comment>
<dbReference type="PANTHER" id="PTHR13477">
    <property type="entry name" value="MITOCHONDRIAL 39S RIBOSOMAL PROTEIN L49"/>
    <property type="match status" value="1"/>
</dbReference>
<dbReference type="Pfam" id="PF05046">
    <property type="entry name" value="Img2"/>
    <property type="match status" value="1"/>
</dbReference>
<protein>
    <recommendedName>
        <fullName evidence="6">Large ribosomal subunit protein mL49</fullName>
    </recommendedName>
</protein>
<evidence type="ECO:0000256" key="2">
    <source>
        <dbReference type="ARBA" id="ARBA00005677"/>
    </source>
</evidence>
<keyword evidence="9" id="KW-1185">Reference proteome</keyword>
<dbReference type="GO" id="GO:0003735">
    <property type="term" value="F:structural constituent of ribosome"/>
    <property type="evidence" value="ECO:0007669"/>
    <property type="project" value="InterPro"/>
</dbReference>
<dbReference type="Gene3D" id="3.30.780.10">
    <property type="entry name" value="SUI1-like domain"/>
    <property type="match status" value="1"/>
</dbReference>
<evidence type="ECO:0000256" key="5">
    <source>
        <dbReference type="ARBA" id="ARBA00023274"/>
    </source>
</evidence>
<dbReference type="RefSeq" id="XP_033656036.1">
    <property type="nucleotide sequence ID" value="XM_033798003.1"/>
</dbReference>
<keyword evidence="3" id="KW-0689">Ribosomal protein</keyword>
<comment type="similarity">
    <text evidence="2">Belongs to the mitochondrion-specific ribosomal protein mL49 family.</text>
</comment>
<keyword evidence="5" id="KW-0687">Ribonucleoprotein</keyword>
<evidence type="ECO:0000256" key="3">
    <source>
        <dbReference type="ARBA" id="ARBA00022980"/>
    </source>
</evidence>
<evidence type="ECO:0000313" key="8">
    <source>
        <dbReference type="EMBL" id="KAF2278497.1"/>
    </source>
</evidence>
<gene>
    <name evidence="8" type="ORF">EI97DRAFT_431724</name>
</gene>
<dbReference type="InterPro" id="IPR007740">
    <property type="entry name" value="Ribosomal_mL49"/>
</dbReference>
<organism evidence="8 9">
    <name type="scientific">Westerdykella ornata</name>
    <dbReference type="NCBI Taxonomy" id="318751"/>
    <lineage>
        <taxon>Eukaryota</taxon>
        <taxon>Fungi</taxon>
        <taxon>Dikarya</taxon>
        <taxon>Ascomycota</taxon>
        <taxon>Pezizomycotina</taxon>
        <taxon>Dothideomycetes</taxon>
        <taxon>Pleosporomycetidae</taxon>
        <taxon>Pleosporales</taxon>
        <taxon>Sporormiaceae</taxon>
        <taxon>Westerdykella</taxon>
    </lineage>
</organism>
<feature type="compositionally biased region" description="Low complexity" evidence="7">
    <location>
        <begin position="51"/>
        <end position="82"/>
    </location>
</feature>